<dbReference type="OrthoDB" id="416553at2759"/>
<dbReference type="InterPro" id="IPR016024">
    <property type="entry name" value="ARM-type_fold"/>
</dbReference>
<keyword evidence="2 3" id="KW-0342">GTP-binding</keyword>
<dbReference type="InterPro" id="IPR013598">
    <property type="entry name" value="Exportin-1/Importin-b-like"/>
</dbReference>
<protein>
    <recommendedName>
        <fullName evidence="5">Septin-type G domain-containing protein</fullName>
    </recommendedName>
</protein>
<evidence type="ECO:0000256" key="3">
    <source>
        <dbReference type="RuleBase" id="RU004560"/>
    </source>
</evidence>
<reference evidence="6" key="1">
    <citation type="submission" date="2021-01" db="EMBL/GenBank/DDBJ databases">
        <authorList>
            <person name="Kaushik A."/>
        </authorList>
    </citation>
    <scope>NUCLEOTIDE SEQUENCE</scope>
    <source>
        <strain evidence="6">AG3-1AP</strain>
    </source>
</reference>
<dbReference type="Gene3D" id="3.40.50.300">
    <property type="entry name" value="P-loop containing nucleotide triphosphate hydrolases"/>
    <property type="match status" value="1"/>
</dbReference>
<dbReference type="InterPro" id="IPR057941">
    <property type="entry name" value="TPR_TNPO3_IPO13_2nd"/>
</dbReference>
<sequence>MSESPVSHSSAPYGNGNGTATPSGQYGNGQPAVTDSAVRKKLNGYVGFANLPNQVHRKSVRTGFQFTVMVVGESGLGKSTLVNTLFNTTLYPPKEYLHPSAERPKTVAIESISADIEENGVRLRLTVVDTPGFGDFVNNDESWKPIVENIEARFDAYLEQENRVNRQKMVDNRVHACLYFIQPSGHSLKQIDIEFMRRLHTKVNLIPVIAKSDTLTDEEIMQFKQRILSDIAHHQIRIFQAPVYENEDEETVAENEEIASKIPFAIVGSDKVVEAHDGRTVRGRVYPWGVIEVDNEDHCDFVKLRQMLIRTYMEELREHTNLVLYENYRSDKLLAMGVTQDHSVFKEINPAAKMAEERTMHEAKLAKMEAEMKMVFQQKVQEKEAKLKQSEEELYARHREMKEALEKQKLELEDKKRRLESGRPLTPEKNNSASVQAVIEAISVFGSHTDKSSIDAASKWLQDFQHNITYDFHQVDPAHREGLRNSLVAAIQQYAAGPRVVLVQICLALSAFVLQYPEWDNPVADLTASLGQQPSTVPALLEFLTIVAEEVTSNSRIPISVSTRSRPIPPVPSHHLRNRTDQLLTNNSSQVLNLLTMYIQAPGVTPAVQSQVFRCVKSWLRTGELSPTELAQSPLFGFSFDALETEQLFDSAVDVICDIIHETQEVDDFLPIIEQITARLIAIKPKLAEVGDDSDKMRGYTRVFAEAGETYRTLIVGHTETFQPIIEAILECASYPDLDVVPITFQFWYHLAMTARNRRDSVSPAIADVYQRLTGVMIDHLRFPADFDELPAQERDEFRDFRHIMGDTLKDCCYVLGSSLCLSRTYEMIMKILGTPASNQAWQDIEAPLFAMRSMGAEIPPTDEEVVPRIMDLVVQLPAHPKHLTSYFAQLHSFVQTISPKISQSDRVEIYEGIAHVISAMLLQDAGTALKQMSLELLQKIHEAASAPSSASKVQTDAICDGVELLLTMLEVIGPFGEELPASCEDTCSQAWAVVDTVLTHYGGDPTVSESVCRLVRAAIPLFGDAALPVIPLVIKRAVLNFDQTGIASYPWILRKCIEAHGHTGKVALREDFKQAFELVSTKLSSLLQTQPITSIPDVLEDYTALAMIMLQYTPDLLFLSSMFPVTIQVLLACLSLVQPEAIDAGVDFAYALLGHEALNTANPSPPPNFPLYATAIRNAVGPHGAQLVSVLLNGLSGTYPEDVASPVVSVVVELAKAWPNEFAMWITTAVELLPISSVHPTVKSKLLSDVNNAKQPQGIKKAVMSFHRSNSKMRERRRDAVAPQQV</sequence>
<evidence type="ECO:0000256" key="2">
    <source>
        <dbReference type="ARBA" id="ARBA00023134"/>
    </source>
</evidence>
<name>A0A8H2XCC5_9AGAM</name>
<dbReference type="Pfam" id="PF00735">
    <property type="entry name" value="Septin"/>
    <property type="match status" value="1"/>
</dbReference>
<keyword evidence="1 3" id="KW-0547">Nucleotide-binding</keyword>
<accession>A0A8H2XCC5</accession>
<organism evidence="6 7">
    <name type="scientific">Rhizoctonia solani</name>
    <dbReference type="NCBI Taxonomy" id="456999"/>
    <lineage>
        <taxon>Eukaryota</taxon>
        <taxon>Fungi</taxon>
        <taxon>Dikarya</taxon>
        <taxon>Basidiomycota</taxon>
        <taxon>Agaricomycotina</taxon>
        <taxon>Agaricomycetes</taxon>
        <taxon>Cantharellales</taxon>
        <taxon>Ceratobasidiaceae</taxon>
        <taxon>Rhizoctonia</taxon>
    </lineage>
</organism>
<dbReference type="GO" id="GO:0005525">
    <property type="term" value="F:GTP binding"/>
    <property type="evidence" value="ECO:0007669"/>
    <property type="project" value="UniProtKB-KW"/>
</dbReference>
<evidence type="ECO:0000259" key="5">
    <source>
        <dbReference type="PROSITE" id="PS51719"/>
    </source>
</evidence>
<dbReference type="Pfam" id="PF08389">
    <property type="entry name" value="Xpo1"/>
    <property type="match status" value="1"/>
</dbReference>
<comment type="similarity">
    <text evidence="3">Belongs to the TRAFAC class TrmE-Era-EngA-EngB-Septin-like GTPase superfamily. Septin GTPase family.</text>
</comment>
<dbReference type="SUPFAM" id="SSF52540">
    <property type="entry name" value="P-loop containing nucleoside triphosphate hydrolases"/>
    <property type="match status" value="1"/>
</dbReference>
<evidence type="ECO:0000256" key="1">
    <source>
        <dbReference type="ARBA" id="ARBA00022741"/>
    </source>
</evidence>
<evidence type="ECO:0000313" key="6">
    <source>
        <dbReference type="EMBL" id="CAE6420119.1"/>
    </source>
</evidence>
<feature type="region of interest" description="Disordered" evidence="4">
    <location>
        <begin position="406"/>
        <end position="431"/>
    </location>
</feature>
<feature type="compositionally biased region" description="Polar residues" evidence="4">
    <location>
        <begin position="1"/>
        <end position="25"/>
    </location>
</feature>
<dbReference type="Pfam" id="PF24138">
    <property type="entry name" value="TPR_TNPO3_IPO13_2nd"/>
    <property type="match status" value="1"/>
</dbReference>
<dbReference type="GO" id="GO:0005938">
    <property type="term" value="C:cell cortex"/>
    <property type="evidence" value="ECO:0007669"/>
    <property type="project" value="UniProtKB-ARBA"/>
</dbReference>
<dbReference type="CDD" id="cd22265">
    <property type="entry name" value="UDM1_RNF168"/>
    <property type="match status" value="1"/>
</dbReference>
<proteinExistence type="inferred from homology"/>
<dbReference type="GO" id="GO:0032156">
    <property type="term" value="C:septin cytoskeleton"/>
    <property type="evidence" value="ECO:0007669"/>
    <property type="project" value="UniProtKB-ARBA"/>
</dbReference>
<dbReference type="Gene3D" id="1.25.10.10">
    <property type="entry name" value="Leucine-rich Repeat Variant"/>
    <property type="match status" value="2"/>
</dbReference>
<evidence type="ECO:0000313" key="7">
    <source>
        <dbReference type="Proteomes" id="UP000663831"/>
    </source>
</evidence>
<dbReference type="FunFam" id="3.40.50.300:FF:000196">
    <property type="entry name" value="Cell division control 3"/>
    <property type="match status" value="1"/>
</dbReference>
<feature type="compositionally biased region" description="Basic and acidic residues" evidence="4">
    <location>
        <begin position="406"/>
        <end position="421"/>
    </location>
</feature>
<feature type="region of interest" description="Disordered" evidence="4">
    <location>
        <begin position="1"/>
        <end position="32"/>
    </location>
</feature>
<dbReference type="PROSITE" id="PS51719">
    <property type="entry name" value="G_SEPTIN"/>
    <property type="match status" value="1"/>
</dbReference>
<gene>
    <name evidence="6" type="ORF">RDB_LOCUS31713</name>
</gene>
<dbReference type="PANTHER" id="PTHR18884">
    <property type="entry name" value="SEPTIN"/>
    <property type="match status" value="1"/>
</dbReference>
<evidence type="ECO:0000256" key="4">
    <source>
        <dbReference type="SAM" id="MobiDB-lite"/>
    </source>
</evidence>
<dbReference type="InterPro" id="IPR011989">
    <property type="entry name" value="ARM-like"/>
</dbReference>
<dbReference type="InterPro" id="IPR030379">
    <property type="entry name" value="G_SEPTIN_dom"/>
</dbReference>
<dbReference type="InterPro" id="IPR016491">
    <property type="entry name" value="Septin"/>
</dbReference>
<feature type="domain" description="Septin-type G" evidence="5">
    <location>
        <begin position="62"/>
        <end position="335"/>
    </location>
</feature>
<dbReference type="Proteomes" id="UP000663831">
    <property type="component" value="Unassembled WGS sequence"/>
</dbReference>
<comment type="caution">
    <text evidence="6">The sequence shown here is derived from an EMBL/GenBank/DDBJ whole genome shotgun (WGS) entry which is preliminary data.</text>
</comment>
<dbReference type="CDD" id="cd01850">
    <property type="entry name" value="CDC_Septin"/>
    <property type="match status" value="1"/>
</dbReference>
<dbReference type="InterPro" id="IPR027417">
    <property type="entry name" value="P-loop_NTPase"/>
</dbReference>
<dbReference type="EMBL" id="CAJMWV010000910">
    <property type="protein sequence ID" value="CAE6420119.1"/>
    <property type="molecule type" value="Genomic_DNA"/>
</dbReference>
<dbReference type="SUPFAM" id="SSF48371">
    <property type="entry name" value="ARM repeat"/>
    <property type="match status" value="1"/>
</dbReference>